<proteinExistence type="inferred from homology"/>
<comment type="similarity">
    <text evidence="1">Belongs to the 'phage' integrase family.</text>
</comment>
<dbReference type="EMBL" id="JAAEDI010000001">
    <property type="protein sequence ID" value="MBR0648099.1"/>
    <property type="molecule type" value="Genomic_DNA"/>
</dbReference>
<dbReference type="InterPro" id="IPR013762">
    <property type="entry name" value="Integrase-like_cat_sf"/>
</dbReference>
<organism evidence="7 8">
    <name type="scientific">Neoroseomonas terrae</name>
    <dbReference type="NCBI Taxonomy" id="424799"/>
    <lineage>
        <taxon>Bacteria</taxon>
        <taxon>Pseudomonadati</taxon>
        <taxon>Pseudomonadota</taxon>
        <taxon>Alphaproteobacteria</taxon>
        <taxon>Acetobacterales</taxon>
        <taxon>Acetobacteraceae</taxon>
        <taxon>Neoroseomonas</taxon>
    </lineage>
</organism>
<feature type="compositionally biased region" description="Basic and acidic residues" evidence="5">
    <location>
        <begin position="283"/>
        <end position="292"/>
    </location>
</feature>
<dbReference type="Proteomes" id="UP000698752">
    <property type="component" value="Unassembled WGS sequence"/>
</dbReference>
<feature type="region of interest" description="Disordered" evidence="5">
    <location>
        <begin position="283"/>
        <end position="304"/>
    </location>
</feature>
<evidence type="ECO:0000256" key="5">
    <source>
        <dbReference type="SAM" id="MobiDB-lite"/>
    </source>
</evidence>
<accession>A0ABS5EAP4</accession>
<dbReference type="PANTHER" id="PTHR30349">
    <property type="entry name" value="PHAGE INTEGRASE-RELATED"/>
    <property type="match status" value="1"/>
</dbReference>
<dbReference type="Pfam" id="PF00589">
    <property type="entry name" value="Phage_integrase"/>
    <property type="match status" value="1"/>
</dbReference>
<gene>
    <name evidence="7" type="ORF">GXW78_00365</name>
</gene>
<dbReference type="SUPFAM" id="SSF56349">
    <property type="entry name" value="DNA breaking-rejoining enzymes"/>
    <property type="match status" value="1"/>
</dbReference>
<dbReference type="InterPro" id="IPR050090">
    <property type="entry name" value="Tyrosine_recombinase_XerCD"/>
</dbReference>
<evidence type="ECO:0000256" key="1">
    <source>
        <dbReference type="ARBA" id="ARBA00008857"/>
    </source>
</evidence>
<dbReference type="InterPro" id="IPR002104">
    <property type="entry name" value="Integrase_catalytic"/>
</dbReference>
<evidence type="ECO:0000256" key="4">
    <source>
        <dbReference type="ARBA" id="ARBA00023172"/>
    </source>
</evidence>
<evidence type="ECO:0000313" key="7">
    <source>
        <dbReference type="EMBL" id="MBR0648099.1"/>
    </source>
</evidence>
<dbReference type="InterPro" id="IPR010998">
    <property type="entry name" value="Integrase_recombinase_N"/>
</dbReference>
<comment type="caution">
    <text evidence="7">The sequence shown here is derived from an EMBL/GenBank/DDBJ whole genome shotgun (WGS) entry which is preliminary data.</text>
</comment>
<evidence type="ECO:0000256" key="2">
    <source>
        <dbReference type="ARBA" id="ARBA00022908"/>
    </source>
</evidence>
<keyword evidence="8" id="KW-1185">Reference proteome</keyword>
<evidence type="ECO:0000259" key="6">
    <source>
        <dbReference type="PROSITE" id="PS51898"/>
    </source>
</evidence>
<evidence type="ECO:0000256" key="3">
    <source>
        <dbReference type="ARBA" id="ARBA00023125"/>
    </source>
</evidence>
<protein>
    <submittedName>
        <fullName evidence="7">Tyrosine-type recombinase/integrase</fullName>
    </submittedName>
</protein>
<dbReference type="PANTHER" id="PTHR30349:SF41">
    <property type="entry name" value="INTEGRASE_RECOMBINASE PROTEIN MJ0367-RELATED"/>
    <property type="match status" value="1"/>
</dbReference>
<feature type="domain" description="Tyr recombinase" evidence="6">
    <location>
        <begin position="106"/>
        <end position="277"/>
    </location>
</feature>
<keyword evidence="2" id="KW-0229">DNA integration</keyword>
<dbReference type="Gene3D" id="1.10.443.10">
    <property type="entry name" value="Intergrase catalytic core"/>
    <property type="match status" value="1"/>
</dbReference>
<name>A0ABS5EAP4_9PROT</name>
<keyword evidence="3" id="KW-0238">DNA-binding</keyword>
<sequence>MRWLFSLFEATAKFEGLADNTRRDYRWLAGVLAAHDVNGLQLGTIPAKALKPRHADKIHADLRIARGAAAAHYACRYARRVWNWARRQEHVEANPWAGMELPGVAARKQRWTRAQIDAFAAKAVEMDWPSQALALRLGWRLGLRQADILGLTWTALDQRTLTTGKTGADVPLVADAYPDLKDALAATERGGVQVLICETTKAPWGGDHFRHIFREIAEAAGIPADLQWRDLRATAATELSDAGADVIALSTHTGHETTAMARRYARRTPEQFEAAARLRVEAEEREHLTDKRRNARRNVGKDPS</sequence>
<evidence type="ECO:0000313" key="8">
    <source>
        <dbReference type="Proteomes" id="UP000698752"/>
    </source>
</evidence>
<keyword evidence="4" id="KW-0233">DNA recombination</keyword>
<dbReference type="PROSITE" id="PS51898">
    <property type="entry name" value="TYR_RECOMBINASE"/>
    <property type="match status" value="1"/>
</dbReference>
<dbReference type="Gene3D" id="1.10.150.130">
    <property type="match status" value="1"/>
</dbReference>
<dbReference type="InterPro" id="IPR011010">
    <property type="entry name" value="DNA_brk_join_enz"/>
</dbReference>
<reference evidence="8" key="1">
    <citation type="journal article" date="2021" name="Syst. Appl. Microbiol.">
        <title>Roseomonas hellenica sp. nov., isolated from roots of wild-growing Alkanna tinctoria.</title>
        <authorList>
            <person name="Rat A."/>
            <person name="Naranjo H.D."/>
            <person name="Lebbe L."/>
            <person name="Cnockaert M."/>
            <person name="Krigas N."/>
            <person name="Grigoriadou K."/>
            <person name="Maloupa E."/>
            <person name="Willems A."/>
        </authorList>
    </citation>
    <scope>NUCLEOTIDE SEQUENCE [LARGE SCALE GENOMIC DNA]</scope>
    <source>
        <strain evidence="8">LMG 31159</strain>
    </source>
</reference>